<dbReference type="SUPFAM" id="SSF103473">
    <property type="entry name" value="MFS general substrate transporter"/>
    <property type="match status" value="1"/>
</dbReference>
<evidence type="ECO:0000256" key="7">
    <source>
        <dbReference type="SAM" id="Phobius"/>
    </source>
</evidence>
<dbReference type="InterPro" id="IPR036259">
    <property type="entry name" value="MFS_trans_sf"/>
</dbReference>
<evidence type="ECO:0000256" key="5">
    <source>
        <dbReference type="ARBA" id="ARBA00023136"/>
    </source>
</evidence>
<reference evidence="9" key="1">
    <citation type="submission" date="2018-03" db="EMBL/GenBank/DDBJ databases">
        <authorList>
            <person name="Guldener U."/>
        </authorList>
    </citation>
    <scope>NUCLEOTIDE SEQUENCE</scope>
</reference>
<keyword evidence="2" id="KW-0813">Transport</keyword>
<feature type="transmembrane region" description="Helical" evidence="7">
    <location>
        <begin position="203"/>
        <end position="223"/>
    </location>
</feature>
<dbReference type="Pfam" id="PF07690">
    <property type="entry name" value="MFS_1"/>
    <property type="match status" value="1"/>
</dbReference>
<keyword evidence="10" id="KW-1185">Reference proteome</keyword>
<proteinExistence type="predicted"/>
<keyword evidence="4 7" id="KW-1133">Transmembrane helix</keyword>
<dbReference type="PANTHER" id="PTHR43791">
    <property type="entry name" value="PERMEASE-RELATED"/>
    <property type="match status" value="1"/>
</dbReference>
<dbReference type="FunFam" id="1.20.1250.20:FF:000018">
    <property type="entry name" value="MFS transporter permease"/>
    <property type="match status" value="1"/>
</dbReference>
<feature type="compositionally biased region" description="Basic and acidic residues" evidence="6">
    <location>
        <begin position="30"/>
        <end position="40"/>
    </location>
</feature>
<gene>
    <name evidence="9" type="ORF">DNG_05274</name>
</gene>
<evidence type="ECO:0000313" key="9">
    <source>
        <dbReference type="EMBL" id="SPO02601.1"/>
    </source>
</evidence>
<keyword evidence="5 7" id="KW-0472">Membrane</keyword>
<feature type="compositionally biased region" description="Polar residues" evidence="6">
    <location>
        <begin position="1"/>
        <end position="13"/>
    </location>
</feature>
<feature type="transmembrane region" description="Helical" evidence="7">
    <location>
        <begin position="167"/>
        <end position="191"/>
    </location>
</feature>
<evidence type="ECO:0000256" key="2">
    <source>
        <dbReference type="ARBA" id="ARBA00022448"/>
    </source>
</evidence>
<dbReference type="AlphaFoldDB" id="A0AAE8MXL4"/>
<name>A0AAE8MXL4_9PEZI</name>
<evidence type="ECO:0000256" key="6">
    <source>
        <dbReference type="SAM" id="MobiDB-lite"/>
    </source>
</evidence>
<keyword evidence="3 7" id="KW-0812">Transmembrane</keyword>
<dbReference type="PROSITE" id="PS50850">
    <property type="entry name" value="MFS"/>
    <property type="match status" value="1"/>
</dbReference>
<evidence type="ECO:0000256" key="1">
    <source>
        <dbReference type="ARBA" id="ARBA00004141"/>
    </source>
</evidence>
<feature type="domain" description="Major facilitator superfamily (MFS) profile" evidence="8">
    <location>
        <begin position="70"/>
        <end position="300"/>
    </location>
</feature>
<dbReference type="InterPro" id="IPR020846">
    <property type="entry name" value="MFS_dom"/>
</dbReference>
<evidence type="ECO:0000256" key="3">
    <source>
        <dbReference type="ARBA" id="ARBA00022692"/>
    </source>
</evidence>
<comment type="subcellular location">
    <subcellularLocation>
        <location evidence="1">Membrane</location>
        <topology evidence="1">Multi-pass membrane protein</topology>
    </subcellularLocation>
</comment>
<dbReference type="Proteomes" id="UP001187682">
    <property type="component" value="Unassembled WGS sequence"/>
</dbReference>
<feature type="region of interest" description="Disordered" evidence="6">
    <location>
        <begin position="1"/>
        <end position="40"/>
    </location>
</feature>
<organism evidence="9 10">
    <name type="scientific">Cephalotrichum gorgonifer</name>
    <dbReference type="NCBI Taxonomy" id="2041049"/>
    <lineage>
        <taxon>Eukaryota</taxon>
        <taxon>Fungi</taxon>
        <taxon>Dikarya</taxon>
        <taxon>Ascomycota</taxon>
        <taxon>Pezizomycotina</taxon>
        <taxon>Sordariomycetes</taxon>
        <taxon>Hypocreomycetidae</taxon>
        <taxon>Microascales</taxon>
        <taxon>Microascaceae</taxon>
        <taxon>Cephalotrichum</taxon>
    </lineage>
</organism>
<dbReference type="GO" id="GO:0016020">
    <property type="term" value="C:membrane"/>
    <property type="evidence" value="ECO:0007669"/>
    <property type="project" value="UniProtKB-SubCell"/>
</dbReference>
<evidence type="ECO:0000256" key="4">
    <source>
        <dbReference type="ARBA" id="ARBA00022989"/>
    </source>
</evidence>
<accession>A0AAE8MXL4</accession>
<dbReference type="GO" id="GO:0022857">
    <property type="term" value="F:transmembrane transporter activity"/>
    <property type="evidence" value="ECO:0007669"/>
    <property type="project" value="InterPro"/>
</dbReference>
<dbReference type="PANTHER" id="PTHR43791:SF91">
    <property type="entry name" value="MAJOR FACILITATOR SUPERFAMILY (MFS) PROFILE DOMAIN-CONTAINING PROTEIN-RELATED"/>
    <property type="match status" value="1"/>
</dbReference>
<sequence length="300" mass="34339">MDFKSNVRSSTSLGDGLPPPESGPTYPGKELAEEPATRDTTDYDLELMRNRGLLTYEEEKKLLRRVDWHLMLLCALIFLVKNVDANNAANARIMNKGTPRNILTQLRMTSDEYNFVSTVYFIPFIVFEIPSNLVMKRMLPSRFQARIMVTWGIALASHAAVTSKSGLYVARFFLGLCEAGMFPGVILQMTYWYRADEMTMRMLIFYSFEFFANVVSAVLAFGFDHLSGRCGLSGWQWFFLVEGVITIAFGISLWFFLPDFPAQAKWLSEDEKAFSYKLDFLQTLHGRKRTTLILKRSSQP</sequence>
<feature type="transmembrane region" description="Helical" evidence="7">
    <location>
        <begin position="235"/>
        <end position="257"/>
    </location>
</feature>
<evidence type="ECO:0000259" key="8">
    <source>
        <dbReference type="PROSITE" id="PS50850"/>
    </source>
</evidence>
<dbReference type="EMBL" id="ONZQ02000006">
    <property type="protein sequence ID" value="SPO02601.1"/>
    <property type="molecule type" value="Genomic_DNA"/>
</dbReference>
<comment type="caution">
    <text evidence="9">The sequence shown here is derived from an EMBL/GenBank/DDBJ whole genome shotgun (WGS) entry which is preliminary data.</text>
</comment>
<dbReference type="InterPro" id="IPR011701">
    <property type="entry name" value="MFS"/>
</dbReference>
<protein>
    <recommendedName>
        <fullName evidence="8">Major facilitator superfamily (MFS) profile domain-containing protein</fullName>
    </recommendedName>
</protein>
<dbReference type="Gene3D" id="1.20.1250.20">
    <property type="entry name" value="MFS general substrate transporter like domains"/>
    <property type="match status" value="1"/>
</dbReference>
<evidence type="ECO:0000313" key="10">
    <source>
        <dbReference type="Proteomes" id="UP001187682"/>
    </source>
</evidence>
<feature type="transmembrane region" description="Helical" evidence="7">
    <location>
        <begin position="113"/>
        <end position="131"/>
    </location>
</feature>